<dbReference type="Proteomes" id="UP000231279">
    <property type="component" value="Unassembled WGS sequence"/>
</dbReference>
<evidence type="ECO:0000256" key="1">
    <source>
        <dbReference type="SAM" id="MobiDB-lite"/>
    </source>
</evidence>
<dbReference type="STRING" id="429701.A0A2G9G0L0"/>
<evidence type="ECO:0000259" key="2">
    <source>
        <dbReference type="Pfam" id="PF05678"/>
    </source>
</evidence>
<dbReference type="InterPro" id="IPR039335">
    <property type="entry name" value="SIB1/2"/>
</dbReference>
<keyword evidence="4" id="KW-1185">Reference proteome</keyword>
<protein>
    <recommendedName>
        <fullName evidence="2">VQ domain-containing protein</fullName>
    </recommendedName>
</protein>
<dbReference type="PANTHER" id="PTHR33624">
    <property type="entry name" value="SIGMA FACTOR BINDING PROTEIN 1, CHLOROPLASTIC"/>
    <property type="match status" value="1"/>
</dbReference>
<proteinExistence type="predicted"/>
<feature type="compositionally biased region" description="Basic residues" evidence="1">
    <location>
        <begin position="8"/>
        <end position="25"/>
    </location>
</feature>
<feature type="domain" description="VQ" evidence="2">
    <location>
        <begin position="32"/>
        <end position="58"/>
    </location>
</feature>
<dbReference type="EMBL" id="NKXS01008012">
    <property type="protein sequence ID" value="PIM98866.1"/>
    <property type="molecule type" value="Genomic_DNA"/>
</dbReference>
<organism evidence="3 4">
    <name type="scientific">Handroanthus impetiginosus</name>
    <dbReference type="NCBI Taxonomy" id="429701"/>
    <lineage>
        <taxon>Eukaryota</taxon>
        <taxon>Viridiplantae</taxon>
        <taxon>Streptophyta</taxon>
        <taxon>Embryophyta</taxon>
        <taxon>Tracheophyta</taxon>
        <taxon>Spermatophyta</taxon>
        <taxon>Magnoliopsida</taxon>
        <taxon>eudicotyledons</taxon>
        <taxon>Gunneridae</taxon>
        <taxon>Pentapetalae</taxon>
        <taxon>asterids</taxon>
        <taxon>lamiids</taxon>
        <taxon>Lamiales</taxon>
        <taxon>Bignoniaceae</taxon>
        <taxon>Crescentiina</taxon>
        <taxon>Tabebuia alliance</taxon>
        <taxon>Handroanthus</taxon>
    </lineage>
</organism>
<dbReference type="AlphaFoldDB" id="A0A2G9G0L0"/>
<feature type="region of interest" description="Disordered" evidence="1">
    <location>
        <begin position="1"/>
        <end position="26"/>
    </location>
</feature>
<dbReference type="PANTHER" id="PTHR33624:SF31">
    <property type="entry name" value="SIGMA FACTOR BINDING PROTEIN 1, CHLOROPLASTIC-LIKE"/>
    <property type="match status" value="1"/>
</dbReference>
<accession>A0A2G9G0L0</accession>
<reference evidence="4" key="1">
    <citation type="journal article" date="2018" name="Gigascience">
        <title>Genome assembly of the Pink Ipe (Handroanthus impetiginosus, Bignoniaceae), a highly valued, ecologically keystone Neotropical timber forest tree.</title>
        <authorList>
            <person name="Silva-Junior O.B."/>
            <person name="Grattapaglia D."/>
            <person name="Novaes E."/>
            <person name="Collevatti R.G."/>
        </authorList>
    </citation>
    <scope>NUCLEOTIDE SEQUENCE [LARGE SCALE GENOMIC DNA]</scope>
    <source>
        <strain evidence="4">cv. UFG-1</strain>
    </source>
</reference>
<dbReference type="OrthoDB" id="1725273at2759"/>
<dbReference type="Pfam" id="PF05678">
    <property type="entry name" value="VQ"/>
    <property type="match status" value="1"/>
</dbReference>
<name>A0A2G9G0L0_9LAMI</name>
<gene>
    <name evidence="3" type="ORF">CDL12_28650</name>
</gene>
<comment type="caution">
    <text evidence="3">The sequence shown here is derived from an EMBL/GenBank/DDBJ whole genome shotgun (WGS) entry which is preliminary data.</text>
</comment>
<sequence>MDGDRRVSRIMKSQRKNKGKQKNKSSLKVVYISSPMKVKTSASNFRSLVQQLTGKNSDVSQYMEDTNNGEFHDFDYDDDVKEKSDEYQNFSSISAEDTPTSSDSFLGPLDDVFTSQIEEQFTGIFSSSSFDPSHMDMLGSYEELL</sequence>
<evidence type="ECO:0000313" key="3">
    <source>
        <dbReference type="EMBL" id="PIM98866.1"/>
    </source>
</evidence>
<dbReference type="InterPro" id="IPR008889">
    <property type="entry name" value="VQ"/>
</dbReference>
<evidence type="ECO:0000313" key="4">
    <source>
        <dbReference type="Proteomes" id="UP000231279"/>
    </source>
</evidence>